<protein>
    <submittedName>
        <fullName evidence="1">Fatty acid synthesis plsX protein</fullName>
    </submittedName>
</protein>
<dbReference type="EMBL" id="CM001022">
    <property type="protein sequence ID" value="EFQ24010.1"/>
    <property type="molecule type" value="Genomic_DNA"/>
</dbReference>
<dbReference type="GO" id="GO:0006633">
    <property type="term" value="P:fatty acid biosynthetic process"/>
    <property type="evidence" value="ECO:0007669"/>
    <property type="project" value="InterPro"/>
</dbReference>
<dbReference type="HOGENOM" id="CLU_711151_0_0_0"/>
<dbReference type="RefSeq" id="WP_006301228.1">
    <property type="nucleotide sequence ID" value="NZ_CM001022.1"/>
</dbReference>
<organism evidence="1 2">
    <name type="scientific">Aminomonas paucivorans DSM 12260</name>
    <dbReference type="NCBI Taxonomy" id="584708"/>
    <lineage>
        <taxon>Bacteria</taxon>
        <taxon>Thermotogati</taxon>
        <taxon>Synergistota</taxon>
        <taxon>Synergistia</taxon>
        <taxon>Synergistales</taxon>
        <taxon>Synergistaceae</taxon>
        <taxon>Aminomonas</taxon>
    </lineage>
</organism>
<dbReference type="NCBIfam" id="NF040747">
    <property type="entry name" value="reduct_C_alpha"/>
    <property type="match status" value="1"/>
</dbReference>
<evidence type="ECO:0000313" key="2">
    <source>
        <dbReference type="Proteomes" id="UP000005096"/>
    </source>
</evidence>
<sequence length="385" mass="39887">MTDKRGLIAEALEELVQAAKSGGPKVRVGLMARGSEHGPAELARAARSAQAQDPRLAVVLIGPRLEGFEDLEWIETPDCEADVAQALETALAEGRVEGAVALHYPFPLGVTTVGRVVTPGKGKPLILASTTGASSSQRLEAMVRNAILGRAVARSLGMEDPTVGVLNVDGAQLVVRALGRLAERGYPIRFGESVRADGGAVLRGNDLLAGAVDLCVTDTLTGNVLVKLFSAFTTGGSYEASGWGYGPSVGEGWPKVVSIISRASGEPVVAGALLYTASVVRGKLPERVAEEIGAAKASGLEEVLVSLAPKPAAGTGEAEVSAPPKEPTEEEIHGIDVLSVDDATRELWKAGIYAESAMGCTGPVVKVPRKDLERAEGILKSAGYL</sequence>
<dbReference type="OrthoDB" id="9769886at2"/>
<dbReference type="Pfam" id="PF02504">
    <property type="entry name" value="FA_synthesis"/>
    <property type="match status" value="1"/>
</dbReference>
<dbReference type="STRING" id="584708.Apau_1591"/>
<proteinExistence type="predicted"/>
<dbReference type="PaxDb" id="584708-Apau_1591"/>
<gene>
    <name evidence="1" type="ORF">Apau_1591</name>
</gene>
<dbReference type="InterPro" id="IPR003664">
    <property type="entry name" value="FA_synthesis"/>
</dbReference>
<dbReference type="AlphaFoldDB" id="E3CUJ4"/>
<dbReference type="Proteomes" id="UP000005096">
    <property type="component" value="Chromosome"/>
</dbReference>
<accession>E3CUJ4</accession>
<dbReference type="GO" id="GO:0016747">
    <property type="term" value="F:acyltransferase activity, transferring groups other than amino-acyl groups"/>
    <property type="evidence" value="ECO:0007669"/>
    <property type="project" value="InterPro"/>
</dbReference>
<evidence type="ECO:0000313" key="1">
    <source>
        <dbReference type="EMBL" id="EFQ24010.1"/>
    </source>
</evidence>
<dbReference type="SUPFAM" id="SSF53659">
    <property type="entry name" value="Isocitrate/Isopropylmalate dehydrogenase-like"/>
    <property type="match status" value="1"/>
</dbReference>
<dbReference type="Gene3D" id="3.40.718.10">
    <property type="entry name" value="Isopropylmalate Dehydrogenase"/>
    <property type="match status" value="1"/>
</dbReference>
<reference evidence="1 2" key="1">
    <citation type="journal article" date="2010" name="Stand. Genomic Sci.">
        <title>Non-contiguous finished genome sequence of Aminomonas paucivorans type strain (GLU-3).</title>
        <authorList>
            <person name="Pitluck S."/>
            <person name="Yasawong M."/>
            <person name="Held B."/>
            <person name="Lapidus A."/>
            <person name="Nolan M."/>
            <person name="Copeland A."/>
            <person name="Lucas S."/>
            <person name="Del Rio T.G."/>
            <person name="Tice H."/>
            <person name="Cheng J.F."/>
            <person name="Chertkov O."/>
            <person name="Goodwin L."/>
            <person name="Tapia R."/>
            <person name="Han C."/>
            <person name="Liolios K."/>
            <person name="Ivanova N."/>
            <person name="Mavromatis K."/>
            <person name="Ovchinnikova G."/>
            <person name="Pati A."/>
            <person name="Chen A."/>
            <person name="Palaniappan K."/>
            <person name="Land M."/>
            <person name="Hauser L."/>
            <person name="Chang Y.J."/>
            <person name="Jeffries C.D."/>
            <person name="Pukall R."/>
            <person name="Spring S."/>
            <person name="Rohde M."/>
            <person name="Sikorski J."/>
            <person name="Goker M."/>
            <person name="Woyke T."/>
            <person name="Bristow J."/>
            <person name="Eisen J.A."/>
            <person name="Markowitz V."/>
            <person name="Hugenholtz P."/>
            <person name="Kyrpides N.C."/>
            <person name="Klenk H.P."/>
        </authorList>
    </citation>
    <scope>NUCLEOTIDE SEQUENCE [LARGE SCALE GENOMIC DNA]</scope>
    <source>
        <strain evidence="1 2">DSM 12260</strain>
    </source>
</reference>
<dbReference type="eggNOG" id="COG0416">
    <property type="taxonomic scope" value="Bacteria"/>
</dbReference>
<name>E3CUJ4_9BACT</name>
<keyword evidence="2" id="KW-1185">Reference proteome</keyword>